<gene>
    <name evidence="1" type="ORF">SAMN04488502_1028</name>
</gene>
<accession>A0A1G9Q163</accession>
<name>A0A1G9Q163_9FIRM</name>
<keyword evidence="2" id="KW-1185">Reference proteome</keyword>
<evidence type="ECO:0000313" key="1">
    <source>
        <dbReference type="EMBL" id="SDM04754.1"/>
    </source>
</evidence>
<protein>
    <submittedName>
        <fullName evidence="1">Uncharacterized protein</fullName>
    </submittedName>
</protein>
<reference evidence="1 2" key="1">
    <citation type="submission" date="2016-10" db="EMBL/GenBank/DDBJ databases">
        <authorList>
            <person name="de Groot N.N."/>
        </authorList>
    </citation>
    <scope>NUCLEOTIDE SEQUENCE [LARGE SCALE GENOMIC DNA]</scope>
    <source>
        <strain evidence="1 2">DSM 1736</strain>
    </source>
</reference>
<organism evidence="1 2">
    <name type="scientific">Dendrosporobacter quercicolus</name>
    <dbReference type="NCBI Taxonomy" id="146817"/>
    <lineage>
        <taxon>Bacteria</taxon>
        <taxon>Bacillati</taxon>
        <taxon>Bacillota</taxon>
        <taxon>Negativicutes</taxon>
        <taxon>Selenomonadales</taxon>
        <taxon>Sporomusaceae</taxon>
        <taxon>Dendrosporobacter</taxon>
    </lineage>
</organism>
<dbReference type="Proteomes" id="UP000214880">
    <property type="component" value="Unassembled WGS sequence"/>
</dbReference>
<evidence type="ECO:0000313" key="2">
    <source>
        <dbReference type="Proteomes" id="UP000214880"/>
    </source>
</evidence>
<sequence>MHWLIRPAIGWGSWLLLHSVVIPAVYAAGKNCGKKENQSKECMTPE</sequence>
<proteinExistence type="predicted"/>
<dbReference type="STRING" id="146817.SAMN04488502_1028"/>
<dbReference type="RefSeq" id="WP_173812780.1">
    <property type="nucleotide sequence ID" value="NZ_FNHB01000002.1"/>
</dbReference>
<dbReference type="AlphaFoldDB" id="A0A1G9Q163"/>
<dbReference type="EMBL" id="FNHB01000002">
    <property type="protein sequence ID" value="SDM04754.1"/>
    <property type="molecule type" value="Genomic_DNA"/>
</dbReference>